<gene>
    <name evidence="1" type="ORF">QFC21_006688</name>
</gene>
<dbReference type="EMBL" id="JASBWT010000035">
    <property type="protein sequence ID" value="KAJ9092812.1"/>
    <property type="molecule type" value="Genomic_DNA"/>
</dbReference>
<comment type="caution">
    <text evidence="1">The sequence shown here is derived from an EMBL/GenBank/DDBJ whole genome shotgun (WGS) entry which is preliminary data.</text>
</comment>
<evidence type="ECO:0000313" key="1">
    <source>
        <dbReference type="EMBL" id="KAJ9092812.1"/>
    </source>
</evidence>
<sequence length="1101" mass="122821">MVYAMRLLPSRNRAAQLLPPVLAAFLSCLFIVINPLASLSSSFSFLVLTIQILYFYPSGTLVAQIESSALAFAGALVGLGYSDLFLYFAVLANRRVSAPSTTSDEQPGVAVDEQNRESIWARTACALGVAVLFLATGWIRSKSPRLTNAARIMLFHGVWMLVNTSNIQKMSSSYFLNLFFPTLFAMLISLASSIVGHWFIPPTQSSLRSLLREAIDAVQHEIQVQVTGALPTSSTHRHKHKHHHGTSSGTTTDTRLPELEDGAERPVNLPLPISQARLLNITPSRSLPALTPLLRNLYNARRHSFTYAPLGPTAIRPFLTTLSTRIGRNPVAKGGKGDVVMHSPFIQGKLQHTTMHECDHQGHEPPFQASLPGLAECMCHALAVCATAVDDTYCWTDERRRYNLPALVKRFASPRLKYTTGKPERRSNNTRDQLLAIRRDLESCVDGYETDLIIWLDTDVFASPTSSSPNNGGTATCPVAKVSLADMPSTASVRARMFEQKLQQHMRAPQAAGHGGGLHRRANFRKAHEARLKATSWLVAMLDLVDKADERGFTEKGMRRSRIWFPKLGRHWLTKEPSKGTLVDDMGSSSLAVQKHAELESAEREESEDAAVAAQHRLAGTLTRDERDMHLQRQAEDRRDAGTGDEAIGSEEGESKTSKPRRLLTRNVMFWWKRIELSWKLWWTSERTLQRRIRLSKWISKAKHSKHNHYAFKLALGGMLLALPAFLPLGSRGRNWFTESKGQWALISYLYVLDITTGATFRVGIWRLIGTITGAIGYLAARGTLYGLVTVMTVASLPIAWIMLYSTYPGIGIVAGITLPPILFIPYLAELSYSQVIFIALWRAEQVALGIVVAFLINSFIFPYHARVRYFFVLATTMDRLAELYLTMSRDNLRPSLVYSGNMEQYTALEQSIESLAQIQHLEVSLLPKPYKLHLRLNHTLSHMLELLVEIRMLRLSIPRRETVLDVLPLRQDLVSSVYITIFAVAHASRSRSPLPQFLPSPREALNKWGKAVERLLGDSRPSSGTQSPISSENGGHIHPRGLKTSNAMDLAALYAFAEREALSRLCDVLDETVEIARGLFGIQAFLEPKIITAEDGEEDL</sequence>
<organism evidence="1 2">
    <name type="scientific">Naganishia friedmannii</name>
    <dbReference type="NCBI Taxonomy" id="89922"/>
    <lineage>
        <taxon>Eukaryota</taxon>
        <taxon>Fungi</taxon>
        <taxon>Dikarya</taxon>
        <taxon>Basidiomycota</taxon>
        <taxon>Agaricomycotina</taxon>
        <taxon>Tremellomycetes</taxon>
        <taxon>Filobasidiales</taxon>
        <taxon>Filobasidiaceae</taxon>
        <taxon>Naganishia</taxon>
    </lineage>
</organism>
<proteinExistence type="predicted"/>
<name>A0ACC2V0P3_9TREE</name>
<keyword evidence="2" id="KW-1185">Reference proteome</keyword>
<dbReference type="Proteomes" id="UP001227268">
    <property type="component" value="Unassembled WGS sequence"/>
</dbReference>
<reference evidence="1" key="1">
    <citation type="submission" date="2023-04" db="EMBL/GenBank/DDBJ databases">
        <title>Draft Genome sequencing of Naganishia species isolated from polar environments using Oxford Nanopore Technology.</title>
        <authorList>
            <person name="Leo P."/>
            <person name="Venkateswaran K."/>
        </authorList>
    </citation>
    <scope>NUCLEOTIDE SEQUENCE</scope>
    <source>
        <strain evidence="1">MNA-CCFEE 5423</strain>
    </source>
</reference>
<evidence type="ECO:0000313" key="2">
    <source>
        <dbReference type="Proteomes" id="UP001227268"/>
    </source>
</evidence>
<accession>A0ACC2V0P3</accession>
<protein>
    <submittedName>
        <fullName evidence="1">Uncharacterized protein</fullName>
    </submittedName>
</protein>